<accession>A0AC34QYG9</accession>
<organism evidence="1 2">
    <name type="scientific">Panagrolaimus sp. JU765</name>
    <dbReference type="NCBI Taxonomy" id="591449"/>
    <lineage>
        <taxon>Eukaryota</taxon>
        <taxon>Metazoa</taxon>
        <taxon>Ecdysozoa</taxon>
        <taxon>Nematoda</taxon>
        <taxon>Chromadorea</taxon>
        <taxon>Rhabditida</taxon>
        <taxon>Tylenchina</taxon>
        <taxon>Panagrolaimomorpha</taxon>
        <taxon>Panagrolaimoidea</taxon>
        <taxon>Panagrolaimidae</taxon>
        <taxon>Panagrolaimus</taxon>
    </lineage>
</organism>
<sequence length="433" mass="48210">MKKASFVRFLEHFKERGFPDLGACDQPPVRAIYLVKTMNVEHGSSKWFIACHSNCPANSPHFSTKFSATSMPCQVPGDGACKFVSDDILSWLCSLAMAKCSKKSEKKKASCGGAAMRKRLLIKNFVAQMLQQERPQVYVDEGLDFTYGKVDEDQESQHYQQEMEPEMKNDIEDEEAEEEEEVSDEEDDLNDDNSTALSMVHRPNEMVHYGDSNIFYISEDPSRIAPTPLPAASTLCSNSNSSLEPMWEDSSDSYSLLSLTTSGQTRTFNDPMMNGQDENLFYPSNYQGSYLISTSEGHQSTTSVALGGYMTVEHPNGLIEDVTFCDKLEKLQDDYSDDSLSNGSCFTSLVNVNSPVKGNNEDTSLLLAYRRSITDLDTNTVVEEDFDAGVPPTSHEGSCNGVTARSPKKRPLPFAQDDFYNLTLSNSPKRLKL</sequence>
<reference evidence="2" key="1">
    <citation type="submission" date="2022-11" db="UniProtKB">
        <authorList>
            <consortium name="WormBaseParasite"/>
        </authorList>
    </citation>
    <scope>IDENTIFICATION</scope>
</reference>
<name>A0AC34QYG9_9BILA</name>
<evidence type="ECO:0000313" key="2">
    <source>
        <dbReference type="WBParaSite" id="JU765_v2.g20321.t1"/>
    </source>
</evidence>
<protein>
    <submittedName>
        <fullName evidence="2">Uncharacterized protein</fullName>
    </submittedName>
</protein>
<proteinExistence type="predicted"/>
<dbReference type="WBParaSite" id="JU765_v2.g20321.t1">
    <property type="protein sequence ID" value="JU765_v2.g20321.t1"/>
    <property type="gene ID" value="JU765_v2.g20321"/>
</dbReference>
<dbReference type="Proteomes" id="UP000887576">
    <property type="component" value="Unplaced"/>
</dbReference>
<evidence type="ECO:0000313" key="1">
    <source>
        <dbReference type="Proteomes" id="UP000887576"/>
    </source>
</evidence>